<keyword evidence="8" id="KW-0548">Nucleotidyltransferase</keyword>
<dbReference type="Pfam" id="PF07727">
    <property type="entry name" value="RVT_2"/>
    <property type="match status" value="1"/>
</dbReference>
<keyword evidence="8" id="KW-0239">DNA-directed DNA polymerase</keyword>
<protein>
    <submittedName>
        <fullName evidence="15">Uncharacterized mitochondrial protein AtMg00810-like</fullName>
    </submittedName>
</protein>
<dbReference type="InterPro" id="IPR039537">
    <property type="entry name" value="Retrotran_Ty1/copia-like"/>
</dbReference>
<evidence type="ECO:0000256" key="9">
    <source>
        <dbReference type="ARBA" id="ARBA00023172"/>
    </source>
</evidence>
<feature type="compositionally biased region" description="Polar residues" evidence="12">
    <location>
        <begin position="649"/>
        <end position="668"/>
    </location>
</feature>
<dbReference type="GO" id="GO:0004519">
    <property type="term" value="F:endonuclease activity"/>
    <property type="evidence" value="ECO:0007669"/>
    <property type="project" value="UniProtKB-KW"/>
</dbReference>
<feature type="domain" description="Reverse transcriptase Ty1/copia-type" evidence="13">
    <location>
        <begin position="455"/>
        <end position="574"/>
    </location>
</feature>
<evidence type="ECO:0000256" key="1">
    <source>
        <dbReference type="ARBA" id="ARBA00022722"/>
    </source>
</evidence>
<evidence type="ECO:0000256" key="4">
    <source>
        <dbReference type="ARBA" id="ARBA00022801"/>
    </source>
</evidence>
<keyword evidence="11" id="KW-0175">Coiled coil</keyword>
<reference evidence="15" key="1">
    <citation type="journal article" date="2019" name="Sci. Rep.">
        <title>Draft genome of Tanacetum cinerariifolium, the natural source of mosquito coil.</title>
        <authorList>
            <person name="Yamashiro T."/>
            <person name="Shiraishi A."/>
            <person name="Satake H."/>
            <person name="Nakayama K."/>
        </authorList>
    </citation>
    <scope>NUCLEOTIDE SEQUENCE</scope>
</reference>
<feature type="domain" description="Retroviral polymerase SH3-like" evidence="14">
    <location>
        <begin position="293"/>
        <end position="347"/>
    </location>
</feature>
<dbReference type="InterPro" id="IPR057670">
    <property type="entry name" value="SH3_retrovirus"/>
</dbReference>
<keyword evidence="5" id="KW-0460">Magnesium</keyword>
<accession>A0A6L2NQ51</accession>
<evidence type="ECO:0000256" key="6">
    <source>
        <dbReference type="ARBA" id="ARBA00022908"/>
    </source>
</evidence>
<evidence type="ECO:0000256" key="10">
    <source>
        <dbReference type="ARBA" id="ARBA00023268"/>
    </source>
</evidence>
<keyword evidence="10" id="KW-0511">Multifunctional enzyme</keyword>
<dbReference type="InterPro" id="IPR043502">
    <property type="entry name" value="DNA/RNA_pol_sf"/>
</dbReference>
<evidence type="ECO:0000256" key="3">
    <source>
        <dbReference type="ARBA" id="ARBA00022759"/>
    </source>
</evidence>
<dbReference type="GO" id="GO:0016787">
    <property type="term" value="F:hydrolase activity"/>
    <property type="evidence" value="ECO:0007669"/>
    <property type="project" value="UniProtKB-KW"/>
</dbReference>
<dbReference type="GO" id="GO:0046872">
    <property type="term" value="F:metal ion binding"/>
    <property type="evidence" value="ECO:0007669"/>
    <property type="project" value="UniProtKB-KW"/>
</dbReference>
<evidence type="ECO:0000256" key="7">
    <source>
        <dbReference type="ARBA" id="ARBA00022918"/>
    </source>
</evidence>
<keyword evidence="6" id="KW-0229">DNA integration</keyword>
<sequence length="940" mass="106406">MSVPVETSTSIALGLCDGLGGYDWSDQAEEGPNYALMAFSSLSSNSEILKSVEKRLEVYKTNESIYLKDIKVLKVEIQMGEIAIRELRKKLEIAQKEKDDIQLNVDKFKQASKSLNKLIECQIVDNCKKGLGYENYNAVPPPYTGNFMPLTPDLSFTGLDEFVNKPVVENCKAKSNEEETKVVKKNDDAPIIEEWVLDKEEEDVSQLKIKKKTVWPSIAKIEFVKPRQLEKTARKTIKQVEQHRQNTHSRREAVNAACYVQNKVLVVKPHNKTPYELFHGRTPTLSFIRPFGCLVTILNTIDHLGKFDGKADEGFFVGYSLNSKAFRVFTSRTRKVEENLHIRFSKSTPNVVGIQSNGFVGTKASDNADPKNSNDDGSKPSSDNGKKVDEDPRKKNECNDQEKEDNVNNTNNVNFVSSTINTAGINKDNELLFDPNMPALEDVSMYNLSRDNKDDGNIEEEVYVCQPPGFKDPDFIDRVYKVKKTLYGLHQAPRAWYKTLSTYLLDTRFQRWKINKALFIKRHNGDILLVQVYVDDIIFGSRKKELYNAFEKLMHEKFQMSSMGELTFFLGLQCLSLKTTAWNEFSITMASTIICLATDQKFNISKLILDNMIRNLDSVSDEAAHKELGDSLVRAATTASSLETEEHNGNINKTQSKVTPNESSSQGTDSGGGPRCQETMGDTTTQTRFESISKHSNDSLLVGDEEEVAIDAIPLDVKSPRIVDWKIHKKGKKSYYQILRADGKSQMYMFFSQMLKSFDKEDLEDLYKLVKSRYKSIRPVKNIDYLLWSDMKLMFEPHVKDEVWKMQQGYKVLEWKLYDSCGVHSLRMQSRQIYMLVEKMLPSLRYSRSLLKMNSTRIIIDQCNYISFGEFTDLGTVHSKGRELDGSAHQVIKGTGISGEIVVAGASVTISGTGVRTVGSGITKTGLMSKDEAWIFGTSC</sequence>
<keyword evidence="4" id="KW-0378">Hydrolase</keyword>
<evidence type="ECO:0000256" key="12">
    <source>
        <dbReference type="SAM" id="MobiDB-lite"/>
    </source>
</evidence>
<feature type="compositionally biased region" description="Basic and acidic residues" evidence="12">
    <location>
        <begin position="366"/>
        <end position="406"/>
    </location>
</feature>
<evidence type="ECO:0000256" key="2">
    <source>
        <dbReference type="ARBA" id="ARBA00022723"/>
    </source>
</evidence>
<dbReference type="SUPFAM" id="SSF56672">
    <property type="entry name" value="DNA/RNA polymerases"/>
    <property type="match status" value="1"/>
</dbReference>
<name>A0A6L2NQ51_TANCI</name>
<keyword evidence="8" id="KW-0808">Transferase</keyword>
<dbReference type="PANTHER" id="PTHR42648:SF11">
    <property type="entry name" value="TRANSPOSON TY4-P GAG-POL POLYPROTEIN"/>
    <property type="match status" value="1"/>
</dbReference>
<feature type="coiled-coil region" evidence="11">
    <location>
        <begin position="77"/>
        <end position="111"/>
    </location>
</feature>
<organism evidence="15">
    <name type="scientific">Tanacetum cinerariifolium</name>
    <name type="common">Dalmatian daisy</name>
    <name type="synonym">Chrysanthemum cinerariifolium</name>
    <dbReference type="NCBI Taxonomy" id="118510"/>
    <lineage>
        <taxon>Eukaryota</taxon>
        <taxon>Viridiplantae</taxon>
        <taxon>Streptophyta</taxon>
        <taxon>Embryophyta</taxon>
        <taxon>Tracheophyta</taxon>
        <taxon>Spermatophyta</taxon>
        <taxon>Magnoliopsida</taxon>
        <taxon>eudicotyledons</taxon>
        <taxon>Gunneridae</taxon>
        <taxon>Pentapetalae</taxon>
        <taxon>asterids</taxon>
        <taxon>campanulids</taxon>
        <taxon>Asterales</taxon>
        <taxon>Asteraceae</taxon>
        <taxon>Asteroideae</taxon>
        <taxon>Anthemideae</taxon>
        <taxon>Anthemidinae</taxon>
        <taxon>Tanacetum</taxon>
    </lineage>
</organism>
<keyword evidence="1" id="KW-0540">Nuclease</keyword>
<proteinExistence type="predicted"/>
<evidence type="ECO:0000259" key="13">
    <source>
        <dbReference type="Pfam" id="PF07727"/>
    </source>
</evidence>
<keyword evidence="7" id="KW-0695">RNA-directed DNA polymerase</keyword>
<evidence type="ECO:0000259" key="14">
    <source>
        <dbReference type="Pfam" id="PF25597"/>
    </source>
</evidence>
<feature type="region of interest" description="Disordered" evidence="12">
    <location>
        <begin position="355"/>
        <end position="413"/>
    </location>
</feature>
<keyword evidence="9" id="KW-0233">DNA recombination</keyword>
<dbReference type="GO" id="GO:0006310">
    <property type="term" value="P:DNA recombination"/>
    <property type="evidence" value="ECO:0007669"/>
    <property type="project" value="UniProtKB-KW"/>
</dbReference>
<gene>
    <name evidence="15" type="ORF">Tci_059725</name>
</gene>
<dbReference type="GO" id="GO:0015074">
    <property type="term" value="P:DNA integration"/>
    <property type="evidence" value="ECO:0007669"/>
    <property type="project" value="UniProtKB-KW"/>
</dbReference>
<evidence type="ECO:0000256" key="8">
    <source>
        <dbReference type="ARBA" id="ARBA00022932"/>
    </source>
</evidence>
<comment type="caution">
    <text evidence="15">The sequence shown here is derived from an EMBL/GenBank/DDBJ whole genome shotgun (WGS) entry which is preliminary data.</text>
</comment>
<evidence type="ECO:0000256" key="11">
    <source>
        <dbReference type="SAM" id="Coils"/>
    </source>
</evidence>
<evidence type="ECO:0000313" key="15">
    <source>
        <dbReference type="EMBL" id="GEU87747.1"/>
    </source>
</evidence>
<dbReference type="Pfam" id="PF25597">
    <property type="entry name" value="SH3_retrovirus"/>
    <property type="match status" value="1"/>
</dbReference>
<dbReference type="PANTHER" id="PTHR42648">
    <property type="entry name" value="TRANSPOSASE, PUTATIVE-RELATED"/>
    <property type="match status" value="1"/>
</dbReference>
<dbReference type="AlphaFoldDB" id="A0A6L2NQ51"/>
<feature type="region of interest" description="Disordered" evidence="12">
    <location>
        <begin position="638"/>
        <end position="687"/>
    </location>
</feature>
<dbReference type="GO" id="GO:0003964">
    <property type="term" value="F:RNA-directed DNA polymerase activity"/>
    <property type="evidence" value="ECO:0007669"/>
    <property type="project" value="UniProtKB-KW"/>
</dbReference>
<keyword evidence="3" id="KW-0255">Endonuclease</keyword>
<evidence type="ECO:0000256" key="5">
    <source>
        <dbReference type="ARBA" id="ARBA00022842"/>
    </source>
</evidence>
<dbReference type="EMBL" id="BKCJ010009604">
    <property type="protein sequence ID" value="GEU87747.1"/>
    <property type="molecule type" value="Genomic_DNA"/>
</dbReference>
<keyword evidence="2" id="KW-0479">Metal-binding</keyword>
<dbReference type="GO" id="GO:0003887">
    <property type="term" value="F:DNA-directed DNA polymerase activity"/>
    <property type="evidence" value="ECO:0007669"/>
    <property type="project" value="UniProtKB-KW"/>
</dbReference>
<dbReference type="InterPro" id="IPR013103">
    <property type="entry name" value="RVT_2"/>
</dbReference>